<keyword evidence="2" id="KW-1185">Reference proteome</keyword>
<reference evidence="1" key="1">
    <citation type="submission" date="2022-06" db="EMBL/GenBank/DDBJ databases">
        <title>Phylogenomic reconstructions and comparative analyses of Kickxellomycotina fungi.</title>
        <authorList>
            <person name="Reynolds N.K."/>
            <person name="Stajich J.E."/>
            <person name="Barry K."/>
            <person name="Grigoriev I.V."/>
            <person name="Crous P."/>
            <person name="Smith M.E."/>
        </authorList>
    </citation>
    <scope>NUCLEOTIDE SEQUENCE</scope>
    <source>
        <strain evidence="1">RSA 2271</strain>
    </source>
</reference>
<evidence type="ECO:0000313" key="1">
    <source>
        <dbReference type="EMBL" id="KAJ1672561.1"/>
    </source>
</evidence>
<gene>
    <name evidence="1" type="ORF">EV182_006935</name>
</gene>
<accession>A0ACC1H8J9</accession>
<organism evidence="1 2">
    <name type="scientific">Spiromyces aspiralis</name>
    <dbReference type="NCBI Taxonomy" id="68401"/>
    <lineage>
        <taxon>Eukaryota</taxon>
        <taxon>Fungi</taxon>
        <taxon>Fungi incertae sedis</taxon>
        <taxon>Zoopagomycota</taxon>
        <taxon>Kickxellomycotina</taxon>
        <taxon>Kickxellomycetes</taxon>
        <taxon>Kickxellales</taxon>
        <taxon>Kickxellaceae</taxon>
        <taxon>Spiromyces</taxon>
    </lineage>
</organism>
<protein>
    <submittedName>
        <fullName evidence="1">Uncharacterized protein</fullName>
    </submittedName>
</protein>
<dbReference type="Proteomes" id="UP001145114">
    <property type="component" value="Unassembled WGS sequence"/>
</dbReference>
<dbReference type="EMBL" id="JAMZIH010008171">
    <property type="protein sequence ID" value="KAJ1672561.1"/>
    <property type="molecule type" value="Genomic_DNA"/>
</dbReference>
<evidence type="ECO:0000313" key="2">
    <source>
        <dbReference type="Proteomes" id="UP001145114"/>
    </source>
</evidence>
<proteinExistence type="predicted"/>
<comment type="caution">
    <text evidence="1">The sequence shown here is derived from an EMBL/GenBank/DDBJ whole genome shotgun (WGS) entry which is preliminary data.</text>
</comment>
<sequence length="88" mass="10422">MQETRYNIRDERAKEASAQAHAEACSISLLVCASSLIMQDEQLKLSRSKRPIDLQKEYWRLQESEAWGDWENKRVERPPEDEPVFDRK</sequence>
<name>A0ACC1H8J9_9FUNG</name>